<dbReference type="SUPFAM" id="SSF52540">
    <property type="entry name" value="P-loop containing nucleoside triphosphate hydrolases"/>
    <property type="match status" value="1"/>
</dbReference>
<comment type="caution">
    <text evidence="1">The sequence shown here is derived from an EMBL/GenBank/DDBJ whole genome shotgun (WGS) entry which is preliminary data.</text>
</comment>
<name>A0AAW5KQ06_9FIRM</name>
<dbReference type="AlphaFoldDB" id="A0AAW5KQ06"/>
<evidence type="ECO:0000313" key="1">
    <source>
        <dbReference type="EMBL" id="MCQ5153954.1"/>
    </source>
</evidence>
<dbReference type="Pfam" id="PF13481">
    <property type="entry name" value="AAA_25"/>
    <property type="match status" value="1"/>
</dbReference>
<accession>A0AAW5KQ06</accession>
<evidence type="ECO:0000313" key="2">
    <source>
        <dbReference type="Proteomes" id="UP001206236"/>
    </source>
</evidence>
<protein>
    <submittedName>
        <fullName evidence="1">Helicase RepA family protein</fullName>
    </submittedName>
</protein>
<proteinExistence type="predicted"/>
<keyword evidence="1" id="KW-0067">ATP-binding</keyword>
<dbReference type="Proteomes" id="UP001206236">
    <property type="component" value="Unassembled WGS sequence"/>
</dbReference>
<dbReference type="Gene3D" id="3.40.50.300">
    <property type="entry name" value="P-loop containing nucleotide triphosphate hydrolases"/>
    <property type="match status" value="1"/>
</dbReference>
<organism evidence="1 2">
    <name type="scientific">Ruminococcus bicirculans</name>
    <name type="common">ex Wegman et al. 2014</name>
    <dbReference type="NCBI Taxonomy" id="1160721"/>
    <lineage>
        <taxon>Bacteria</taxon>
        <taxon>Bacillati</taxon>
        <taxon>Bacillota</taxon>
        <taxon>Clostridia</taxon>
        <taxon>Eubacteriales</taxon>
        <taxon>Oscillospiraceae</taxon>
        <taxon>Ruminococcus</taxon>
    </lineage>
</organism>
<keyword evidence="1" id="KW-0378">Hydrolase</keyword>
<reference evidence="1" key="1">
    <citation type="submission" date="2022-06" db="EMBL/GenBank/DDBJ databases">
        <title>Isolation of gut microbiota from human fecal samples.</title>
        <authorList>
            <person name="Pamer E.G."/>
            <person name="Barat B."/>
            <person name="Waligurski E."/>
            <person name="Medina S."/>
            <person name="Paddock L."/>
            <person name="Mostad J."/>
        </authorList>
    </citation>
    <scope>NUCLEOTIDE SEQUENCE</scope>
    <source>
        <strain evidence="1">DFI.5.57</strain>
    </source>
</reference>
<dbReference type="RefSeq" id="WP_256322406.1">
    <property type="nucleotide sequence ID" value="NZ_JANGCN010000031.1"/>
</dbReference>
<gene>
    <name evidence="1" type="ORF">NE632_11645</name>
</gene>
<dbReference type="EMBL" id="JANGCN010000031">
    <property type="protein sequence ID" value="MCQ5153954.1"/>
    <property type="molecule type" value="Genomic_DNA"/>
</dbReference>
<dbReference type="GO" id="GO:0004386">
    <property type="term" value="F:helicase activity"/>
    <property type="evidence" value="ECO:0007669"/>
    <property type="project" value="UniProtKB-KW"/>
</dbReference>
<keyword evidence="1" id="KW-0547">Nucleotide-binding</keyword>
<sequence length="348" mass="39225">MKKFNSKSCEEIMTTVYKPIEFVVDNLLAQGLYILAGAPKVGKSWLALDMCLSIAKGEKVLGQQTTQGTALYLCLEDSYVRIQNRLYEITDEPAERLYFVIMSEAIGNGLEEQITDFKNEHYDLKVVFIDTLQKVRNESESGYGTDYKELSVMKALADKLEITIVVVHHTRKCADSDPFNMISGSTGLSGCVDGSMVLIESKRGSRTAKLHCVGRDIENAEINLQFDSNLKKWIVTDEPLNCKNKDNIFLAALYVYLKKHIDFCGTASELVNVLKSVSDETFYPNRVTRDLVQNGYTLKKFGIDFQYKRTRNGRLIILHYDCERDSSDSKNGSGVTVNGVHKQYLANP</sequence>
<keyword evidence="1" id="KW-0347">Helicase</keyword>
<dbReference type="InterPro" id="IPR027417">
    <property type="entry name" value="P-loop_NTPase"/>
</dbReference>